<feature type="region of interest" description="Disordered" evidence="1">
    <location>
        <begin position="317"/>
        <end position="404"/>
    </location>
</feature>
<name>G2WW93_VERDV</name>
<accession>G2WW93</accession>
<feature type="compositionally biased region" description="Gly residues" evidence="1">
    <location>
        <begin position="253"/>
        <end position="266"/>
    </location>
</feature>
<keyword evidence="2" id="KW-1133">Transmembrane helix</keyword>
<feature type="compositionally biased region" description="Basic and acidic residues" evidence="1">
    <location>
        <begin position="381"/>
        <end position="390"/>
    </location>
</feature>
<evidence type="ECO:0000313" key="3">
    <source>
        <dbReference type="EMBL" id="EGY19863.1"/>
    </source>
</evidence>
<feature type="compositionally biased region" description="Low complexity" evidence="1">
    <location>
        <begin position="220"/>
        <end position="252"/>
    </location>
</feature>
<gene>
    <name evidence="3" type="ORF">VDAG_01879</name>
</gene>
<dbReference type="AlphaFoldDB" id="G2WW93"/>
<reference evidence="3 4" key="1">
    <citation type="submission" date="2008-03" db="EMBL/GenBank/DDBJ databases">
        <title>The Genome Sequence of Verticillium dahliae VdLs.17.</title>
        <authorList>
            <consortium name="The Broad Institute Genome Sequencing Platform"/>
            <person name="Ma L.-J.J."/>
            <person name="Klosterman S.J."/>
            <person name="Subbarao K."/>
            <person name="Dobinson K."/>
            <person name="Veronese P."/>
            <person name="Kang S."/>
            <person name="Gold S.E."/>
            <person name="Young S."/>
            <person name="Jaffe D."/>
            <person name="Gnerre S."/>
            <person name="Berlin A."/>
            <person name="Heiman D."/>
            <person name="Hepburn T."/>
            <person name="Sykes S."/>
            <person name="Alvarado L."/>
            <person name="Kodira C.D."/>
            <person name="Lander E."/>
            <person name="Galagan J."/>
            <person name="Nusbaum C."/>
            <person name="Birren B."/>
        </authorList>
    </citation>
    <scope>NUCLEOTIDE SEQUENCE [LARGE SCALE GENOMIC DNA]</scope>
    <source>
        <strain evidence="4">VdLs.17 / ATCC MYA-4575 / FGSC 10137</strain>
    </source>
</reference>
<feature type="region of interest" description="Disordered" evidence="1">
    <location>
        <begin position="215"/>
        <end position="266"/>
    </location>
</feature>
<dbReference type="GeneID" id="20703342"/>
<dbReference type="InParanoid" id="G2WW93"/>
<dbReference type="OMA" id="TANDTPC"/>
<feature type="transmembrane region" description="Helical" evidence="2">
    <location>
        <begin position="12"/>
        <end position="34"/>
    </location>
</feature>
<keyword evidence="4" id="KW-1185">Reference proteome</keyword>
<keyword evidence="2" id="KW-0812">Transmembrane</keyword>
<evidence type="ECO:0000313" key="4">
    <source>
        <dbReference type="Proteomes" id="UP000001611"/>
    </source>
</evidence>
<keyword evidence="2" id="KW-0472">Membrane</keyword>
<dbReference type="Proteomes" id="UP000001611">
    <property type="component" value="Chromosome 7"/>
</dbReference>
<evidence type="ECO:0000256" key="1">
    <source>
        <dbReference type="SAM" id="MobiDB-lite"/>
    </source>
</evidence>
<dbReference type="KEGG" id="vda:VDAG_01879"/>
<organism evidence="3 4">
    <name type="scientific">Verticillium dahliae (strain VdLs.17 / ATCC MYA-4575 / FGSC 10137)</name>
    <name type="common">Verticillium wilt</name>
    <dbReference type="NCBI Taxonomy" id="498257"/>
    <lineage>
        <taxon>Eukaryota</taxon>
        <taxon>Fungi</taxon>
        <taxon>Dikarya</taxon>
        <taxon>Ascomycota</taxon>
        <taxon>Pezizomycotina</taxon>
        <taxon>Sordariomycetes</taxon>
        <taxon>Hypocreomycetidae</taxon>
        <taxon>Glomerellales</taxon>
        <taxon>Plectosphaerellaceae</taxon>
        <taxon>Verticillium</taxon>
    </lineage>
</organism>
<evidence type="ECO:0000256" key="2">
    <source>
        <dbReference type="SAM" id="Phobius"/>
    </source>
</evidence>
<dbReference type="HOGENOM" id="CLU_055859_4_1_1"/>
<feature type="compositionally biased region" description="Polar residues" evidence="1">
    <location>
        <begin position="334"/>
        <end position="356"/>
    </location>
</feature>
<protein>
    <recommendedName>
        <fullName evidence="5">Mid2 domain-containing protein</fullName>
    </recommendedName>
</protein>
<dbReference type="OrthoDB" id="5215637at2759"/>
<sequence length="404" mass="40937">MPVSFVSTWSSTVIIIAIAITTIQTIITTTINIYTSCDQRCQPRCFAAWRHNARSPTLHDYDESWALTLPTTKRDEQSTPGTMFPSETGTEGTAAAADMAPCGGAGADTTHSHCCNQGWACLSNGLCMAAGQDPAQLAGATLMRGACTDQTWTSPDCPRWCTNAEDLDDLNVPQPIAACQAVPGAFYCANSDDAADCDEEEEVIRFSGGAPSAVTTIGVSPTSTSDSSSATSGGASQTSTSPADAATSAAESGSGGDGGGGGGGSGGGGDSNALEIGLGVGIGVGGLGVLAALIFFFLWRRRVRKTKAAADALEANEAAAAASSPTDADGEKGTPSSAGPWSPVSGSSELPTTVSRDVQEAGADSAVFEAPVGHTTAGRAEAPEDPRRFEAPVFQGTQGRHELA</sequence>
<dbReference type="eggNOG" id="ENOG502RUAF">
    <property type="taxonomic scope" value="Eukaryota"/>
</dbReference>
<feature type="transmembrane region" description="Helical" evidence="2">
    <location>
        <begin position="276"/>
        <end position="299"/>
    </location>
</feature>
<proteinExistence type="predicted"/>
<dbReference type="RefSeq" id="XP_009656203.1">
    <property type="nucleotide sequence ID" value="XM_009657908.1"/>
</dbReference>
<dbReference type="EMBL" id="DS572697">
    <property type="protein sequence ID" value="EGY19863.1"/>
    <property type="molecule type" value="Genomic_DNA"/>
</dbReference>
<evidence type="ECO:0008006" key="5">
    <source>
        <dbReference type="Google" id="ProtNLM"/>
    </source>
</evidence>